<dbReference type="OrthoDB" id="6726184at2759"/>
<reference evidence="3 4" key="1">
    <citation type="journal article" date="2016" name="Mol. Biol. Evol.">
        <title>Comparative Genomics of Early-Diverging Mushroom-Forming Fungi Provides Insights into the Origins of Lignocellulose Decay Capabilities.</title>
        <authorList>
            <person name="Nagy L.G."/>
            <person name="Riley R."/>
            <person name="Tritt A."/>
            <person name="Adam C."/>
            <person name="Daum C."/>
            <person name="Floudas D."/>
            <person name="Sun H."/>
            <person name="Yadav J.S."/>
            <person name="Pangilinan J."/>
            <person name="Larsson K.H."/>
            <person name="Matsuura K."/>
            <person name="Barry K."/>
            <person name="Labutti K."/>
            <person name="Kuo R."/>
            <person name="Ohm R.A."/>
            <person name="Bhattacharya S.S."/>
            <person name="Shirouzu T."/>
            <person name="Yoshinaga Y."/>
            <person name="Martin F.M."/>
            <person name="Grigoriev I.V."/>
            <person name="Hibbett D.S."/>
        </authorList>
    </citation>
    <scope>NUCLEOTIDE SEQUENCE [LARGE SCALE GENOMIC DNA]</scope>
    <source>
        <strain evidence="3 4">HHB10207 ss-3</strain>
    </source>
</reference>
<dbReference type="SUPFAM" id="SSF52540">
    <property type="entry name" value="P-loop containing nucleoside triphosphate hydrolases"/>
    <property type="match status" value="1"/>
</dbReference>
<gene>
    <name evidence="3" type="ORF">SISSUDRAFT_1034545</name>
</gene>
<evidence type="ECO:0000313" key="4">
    <source>
        <dbReference type="Proteomes" id="UP000076798"/>
    </source>
</evidence>
<accession>A0A166BYJ1</accession>
<evidence type="ECO:0000256" key="2">
    <source>
        <dbReference type="ARBA" id="ARBA00023134"/>
    </source>
</evidence>
<keyword evidence="4" id="KW-1185">Reference proteome</keyword>
<dbReference type="EMBL" id="KV428097">
    <property type="protein sequence ID" value="KZT36890.1"/>
    <property type="molecule type" value="Genomic_DNA"/>
</dbReference>
<dbReference type="Proteomes" id="UP000076798">
    <property type="component" value="Unassembled WGS sequence"/>
</dbReference>
<organism evidence="3 4">
    <name type="scientific">Sistotremastrum suecicum HHB10207 ss-3</name>
    <dbReference type="NCBI Taxonomy" id="1314776"/>
    <lineage>
        <taxon>Eukaryota</taxon>
        <taxon>Fungi</taxon>
        <taxon>Dikarya</taxon>
        <taxon>Basidiomycota</taxon>
        <taxon>Agaricomycotina</taxon>
        <taxon>Agaricomycetes</taxon>
        <taxon>Sistotremastrales</taxon>
        <taxon>Sistotremastraceae</taxon>
        <taxon>Sistotremastrum</taxon>
    </lineage>
</organism>
<evidence type="ECO:0000313" key="3">
    <source>
        <dbReference type="EMBL" id="KZT36890.1"/>
    </source>
</evidence>
<sequence>MATSRSPKTFIFRVIGDEESQKETLLAAFEAGIDRESHEVAAIFDFGRLCPETMHLQYWGEMTAGQTDRERDLEYQAITMDIGAVPPYLFEKHLPAQEENEVVRDIICFSVLSRSSFEAIEIRRVIWERRKLLYPTLLVALDTDYRWDAEAFHREHSERSSSGPVLTHEGERLAYDLGAFAYLECSSRNPSEVKKVFQEACKFVSRPDRKGGCLVQ</sequence>
<dbReference type="STRING" id="1314776.A0A166BYJ1"/>
<keyword evidence="1" id="KW-0547">Nucleotide-binding</keyword>
<dbReference type="GO" id="GO:0005525">
    <property type="term" value="F:GTP binding"/>
    <property type="evidence" value="ECO:0007669"/>
    <property type="project" value="UniProtKB-KW"/>
</dbReference>
<dbReference type="PROSITE" id="PS51420">
    <property type="entry name" value="RHO"/>
    <property type="match status" value="1"/>
</dbReference>
<dbReference type="AlphaFoldDB" id="A0A166BYJ1"/>
<dbReference type="PANTHER" id="PTHR24072">
    <property type="entry name" value="RHO FAMILY GTPASE"/>
    <property type="match status" value="1"/>
</dbReference>
<dbReference type="InterPro" id="IPR003578">
    <property type="entry name" value="Small_GTPase_Rho"/>
</dbReference>
<protein>
    <submittedName>
        <fullName evidence="3">Uncharacterized protein</fullName>
    </submittedName>
</protein>
<dbReference type="Pfam" id="PF00071">
    <property type="entry name" value="Ras"/>
    <property type="match status" value="1"/>
</dbReference>
<dbReference type="GO" id="GO:0007264">
    <property type="term" value="P:small GTPase-mediated signal transduction"/>
    <property type="evidence" value="ECO:0007669"/>
    <property type="project" value="InterPro"/>
</dbReference>
<dbReference type="SMART" id="SM00174">
    <property type="entry name" value="RHO"/>
    <property type="match status" value="1"/>
</dbReference>
<proteinExistence type="predicted"/>
<evidence type="ECO:0000256" key="1">
    <source>
        <dbReference type="ARBA" id="ARBA00022741"/>
    </source>
</evidence>
<dbReference type="Gene3D" id="3.40.50.300">
    <property type="entry name" value="P-loop containing nucleotide triphosphate hydrolases"/>
    <property type="match status" value="1"/>
</dbReference>
<name>A0A166BYJ1_9AGAM</name>
<keyword evidence="2" id="KW-0342">GTP-binding</keyword>
<dbReference type="InterPro" id="IPR001806">
    <property type="entry name" value="Small_GTPase"/>
</dbReference>
<dbReference type="GO" id="GO:0003924">
    <property type="term" value="F:GTPase activity"/>
    <property type="evidence" value="ECO:0007669"/>
    <property type="project" value="InterPro"/>
</dbReference>
<dbReference type="InterPro" id="IPR027417">
    <property type="entry name" value="P-loop_NTPase"/>
</dbReference>